<dbReference type="GO" id="GO:0008170">
    <property type="term" value="F:N-methyltransferase activity"/>
    <property type="evidence" value="ECO:0007669"/>
    <property type="project" value="InterPro"/>
</dbReference>
<evidence type="ECO:0000256" key="6">
    <source>
        <dbReference type="ARBA" id="ARBA00022747"/>
    </source>
</evidence>
<dbReference type="GO" id="GO:0009307">
    <property type="term" value="P:DNA restriction-modification system"/>
    <property type="evidence" value="ECO:0007669"/>
    <property type="project" value="UniProtKB-KW"/>
</dbReference>
<evidence type="ECO:0000256" key="2">
    <source>
        <dbReference type="ARBA" id="ARBA00011900"/>
    </source>
</evidence>
<feature type="domain" description="DNA methylase adenine-specific" evidence="10">
    <location>
        <begin position="335"/>
        <end position="482"/>
    </location>
</feature>
<proteinExistence type="inferred from homology"/>
<evidence type="ECO:0000256" key="8">
    <source>
        <dbReference type="ARBA" id="ARBA00047942"/>
    </source>
</evidence>
<evidence type="ECO:0000256" key="3">
    <source>
        <dbReference type="ARBA" id="ARBA00022603"/>
    </source>
</evidence>
<dbReference type="GO" id="GO:0032259">
    <property type="term" value="P:methylation"/>
    <property type="evidence" value="ECO:0007669"/>
    <property type="project" value="UniProtKB-KW"/>
</dbReference>
<dbReference type="GO" id="GO:0009007">
    <property type="term" value="F:site-specific DNA-methyltransferase (adenine-specific) activity"/>
    <property type="evidence" value="ECO:0007669"/>
    <property type="project" value="UniProtKB-EC"/>
</dbReference>
<feature type="domain" description="Type I restriction modification DNA specificity" evidence="9">
    <location>
        <begin position="690"/>
        <end position="851"/>
    </location>
</feature>
<comment type="catalytic activity">
    <reaction evidence="8">
        <text>a 2'-deoxyadenosine in DNA + S-adenosyl-L-methionine = an N(6)-methyl-2'-deoxyadenosine in DNA + S-adenosyl-L-homocysteine + H(+)</text>
        <dbReference type="Rhea" id="RHEA:15197"/>
        <dbReference type="Rhea" id="RHEA-COMP:12418"/>
        <dbReference type="Rhea" id="RHEA-COMP:12419"/>
        <dbReference type="ChEBI" id="CHEBI:15378"/>
        <dbReference type="ChEBI" id="CHEBI:57856"/>
        <dbReference type="ChEBI" id="CHEBI:59789"/>
        <dbReference type="ChEBI" id="CHEBI:90615"/>
        <dbReference type="ChEBI" id="CHEBI:90616"/>
        <dbReference type="EC" id="2.1.1.72"/>
    </reaction>
</comment>
<sequence>MIEKWKLEDDVNDFVKNTLSEIDLKKLKDYNVESGMSEYMKDALKGSAKTKTKTNFGKPDFHIEKYDIPVIFEDKLGSKKLISKNKDGIKNDEKSIRNFATNGAIHYATQMIASGKYKEVVAIGVAGDNEENVKFDIYYVFGSSFKSVKRMDEYFNIDFLENKKTFSHFYKDCVLTEEEKHEILITSRTLLQKYAGELNKLMHNHNITAPQRVLYVSGMLLSMQDIVDENGNMIQRGLIPEDLLGAKTDTKRDGILITNQIKEYLKQKQIKQEKVDLMLSSFSEISKDNQRDEPTDLDKLVSKLLDKEASTNKQIFTYIFNNIFMSIDAMAGHLDIMGEMYSEFLKYALGDGKEIGIVLTPPYVTKMMAEMLNVNKDSRTMDLATGSAGFLISSMEIMIDDANKTFGKDTSKANKKIEEIKKEQLLGVELNAEMFTLAATNMILRGDGSSNIRKGNTFRTPEELYTNFKSNRLLLNPPFSFEENGMPFIRFGLSKMEKGGLAAIIIQDSAGSGRAVSSNQEILKNNTLLASIKMPVDLFIPMAGVQTSIYVFEAGTPHDYEKTVKFIDFRNDGYKRTKRGLNEIDSPTERYQDIIKIYKAGKNAKVNENLWDIDEIYIEDFISDGGNDWNFEQHKKIDTKPKLEDFKNTVADYIAWEVSNILKSEESTSKKSLIPRLEKLEKEFIESGGEWKEYKVGDLFDIHPTKNYGLTNVKLFETKGETPIIVNSSLNNGVGGYVDLDPLEKKGIITFSDTTTADSIFYQPRDFIGYSHIQGMYPYDSENWTKKSMLYFCSAFKRSTQGLFDYANKFNREKAREILVALPFLNGKINFSYMEKFIEELEADRIEELEAYLMATGLKDYKLTKED</sequence>
<comment type="similarity">
    <text evidence="1">Belongs to the type-I restriction system S methylase family.</text>
</comment>
<dbReference type="Pfam" id="PF01420">
    <property type="entry name" value="Methylase_S"/>
    <property type="match status" value="1"/>
</dbReference>
<evidence type="ECO:0000259" key="10">
    <source>
        <dbReference type="Pfam" id="PF02384"/>
    </source>
</evidence>
<dbReference type="PANTHER" id="PTHR42933:SF1">
    <property type="entry name" value="SITE-SPECIFIC DNA-METHYLTRANSFERASE (ADENINE-SPECIFIC)"/>
    <property type="match status" value="1"/>
</dbReference>
<dbReference type="AlphaFoldDB" id="A0A2U1E4N0"/>
<evidence type="ECO:0000256" key="1">
    <source>
        <dbReference type="ARBA" id="ARBA00010923"/>
    </source>
</evidence>
<dbReference type="Gene3D" id="3.90.220.20">
    <property type="entry name" value="DNA methylase specificity domains"/>
    <property type="match status" value="1"/>
</dbReference>
<dbReference type="SUPFAM" id="SSF53335">
    <property type="entry name" value="S-adenosyl-L-methionine-dependent methyltransferases"/>
    <property type="match status" value="1"/>
</dbReference>
<dbReference type="Gene3D" id="3.40.50.150">
    <property type="entry name" value="Vaccinia Virus protein VP39"/>
    <property type="match status" value="1"/>
</dbReference>
<keyword evidence="12" id="KW-1185">Reference proteome</keyword>
<name>A0A2U1E4N0_9FIRM</name>
<dbReference type="Proteomes" id="UP000245793">
    <property type="component" value="Unassembled WGS sequence"/>
</dbReference>
<evidence type="ECO:0000256" key="5">
    <source>
        <dbReference type="ARBA" id="ARBA00022691"/>
    </source>
</evidence>
<dbReference type="InterPro" id="IPR044946">
    <property type="entry name" value="Restrct_endonuc_typeI_TRD_sf"/>
</dbReference>
<reference evidence="11 12" key="1">
    <citation type="submission" date="2018-04" db="EMBL/GenBank/DDBJ databases">
        <title>Genomic Encyclopedia of Type Strains, Phase IV (KMG-IV): sequencing the most valuable type-strain genomes for metagenomic binning, comparative biology and taxonomic classification.</title>
        <authorList>
            <person name="Goeker M."/>
        </authorList>
    </citation>
    <scope>NUCLEOTIDE SEQUENCE [LARGE SCALE GENOMIC DNA]</scope>
    <source>
        <strain evidence="11 12">DSM 20705</strain>
    </source>
</reference>
<gene>
    <name evidence="11" type="ORF">C7381_104145</name>
</gene>
<comment type="caution">
    <text evidence="11">The sequence shown here is derived from an EMBL/GenBank/DDBJ whole genome shotgun (WGS) entry which is preliminary data.</text>
</comment>
<keyword evidence="4" id="KW-0808">Transferase</keyword>
<dbReference type="InterPro" id="IPR003356">
    <property type="entry name" value="DNA_methylase_A-5"/>
</dbReference>
<keyword evidence="3 11" id="KW-0489">Methyltransferase</keyword>
<feature type="domain" description="DNA methylase adenine-specific" evidence="10">
    <location>
        <begin position="487"/>
        <end position="623"/>
    </location>
</feature>
<evidence type="ECO:0000313" key="11">
    <source>
        <dbReference type="EMBL" id="PVY94639.1"/>
    </source>
</evidence>
<evidence type="ECO:0000259" key="9">
    <source>
        <dbReference type="Pfam" id="PF01420"/>
    </source>
</evidence>
<keyword evidence="6" id="KW-0680">Restriction system</keyword>
<dbReference type="InterPro" id="IPR029063">
    <property type="entry name" value="SAM-dependent_MTases_sf"/>
</dbReference>
<dbReference type="EC" id="2.1.1.72" evidence="2"/>
<protein>
    <recommendedName>
        <fullName evidence="2">site-specific DNA-methyltransferase (adenine-specific)</fullName>
        <ecNumber evidence="2">2.1.1.72</ecNumber>
    </recommendedName>
</protein>
<keyword evidence="7" id="KW-0238">DNA-binding</keyword>
<organism evidence="11 12">
    <name type="scientific">Ezakiella coagulans</name>
    <dbReference type="NCBI Taxonomy" id="46507"/>
    <lineage>
        <taxon>Bacteria</taxon>
        <taxon>Bacillati</taxon>
        <taxon>Bacillota</taxon>
        <taxon>Tissierellia</taxon>
        <taxon>Ezakiella</taxon>
    </lineage>
</organism>
<dbReference type="Pfam" id="PF02384">
    <property type="entry name" value="N6_Mtase"/>
    <property type="match status" value="2"/>
</dbReference>
<keyword evidence="5" id="KW-0949">S-adenosyl-L-methionine</keyword>
<evidence type="ECO:0000256" key="7">
    <source>
        <dbReference type="ARBA" id="ARBA00023125"/>
    </source>
</evidence>
<dbReference type="InterPro" id="IPR051537">
    <property type="entry name" value="DNA_Adenine_Mtase"/>
</dbReference>
<dbReference type="SUPFAM" id="SSF116734">
    <property type="entry name" value="DNA methylase specificity domain"/>
    <property type="match status" value="1"/>
</dbReference>
<dbReference type="EMBL" id="QEKV01000004">
    <property type="protein sequence ID" value="PVY94639.1"/>
    <property type="molecule type" value="Genomic_DNA"/>
</dbReference>
<dbReference type="GO" id="GO:0003677">
    <property type="term" value="F:DNA binding"/>
    <property type="evidence" value="ECO:0007669"/>
    <property type="project" value="UniProtKB-KW"/>
</dbReference>
<accession>A0A2U1E4N0</accession>
<dbReference type="InterPro" id="IPR000055">
    <property type="entry name" value="Restrct_endonuc_typeI_TRD"/>
</dbReference>
<dbReference type="PANTHER" id="PTHR42933">
    <property type="entry name" value="SLR6095 PROTEIN"/>
    <property type="match status" value="1"/>
</dbReference>
<dbReference type="PRINTS" id="PR00507">
    <property type="entry name" value="N12N6MTFRASE"/>
</dbReference>
<evidence type="ECO:0000256" key="4">
    <source>
        <dbReference type="ARBA" id="ARBA00022679"/>
    </source>
</evidence>
<evidence type="ECO:0000313" key="12">
    <source>
        <dbReference type="Proteomes" id="UP000245793"/>
    </source>
</evidence>